<dbReference type="Proteomes" id="UP001164743">
    <property type="component" value="Chromosome 16A"/>
</dbReference>
<dbReference type="Gene3D" id="1.25.10.10">
    <property type="entry name" value="Leucine-rich Repeat Variant"/>
    <property type="match status" value="1"/>
</dbReference>
<dbReference type="RefSeq" id="XP_053027996.1">
    <property type="nucleotide sequence ID" value="XM_053164030.1"/>
</dbReference>
<feature type="domain" description="Importin-7/11-like TPR repeats" evidence="3">
    <location>
        <begin position="741"/>
        <end position="1065"/>
    </location>
</feature>
<dbReference type="SUPFAM" id="SSF48371">
    <property type="entry name" value="ARM repeat"/>
    <property type="match status" value="1"/>
</dbReference>
<dbReference type="PANTHER" id="PTHR32226:SF2">
    <property type="entry name" value="TELO2-INTERACTING PROTEIN 2"/>
    <property type="match status" value="1"/>
</dbReference>
<reference evidence="4" key="1">
    <citation type="submission" date="2022-10" db="EMBL/GenBank/DDBJ databases">
        <title>Puccinia triticina Genome sequencing and assembly.</title>
        <authorList>
            <person name="Li C."/>
        </authorList>
    </citation>
    <scope>NUCLEOTIDE SEQUENCE</scope>
    <source>
        <strain evidence="4">Pt15</strain>
    </source>
</reference>
<evidence type="ECO:0000256" key="1">
    <source>
        <dbReference type="ARBA" id="ARBA00034736"/>
    </source>
</evidence>
<organism evidence="4 5">
    <name type="scientific">Puccinia triticina</name>
    <dbReference type="NCBI Taxonomy" id="208348"/>
    <lineage>
        <taxon>Eukaryota</taxon>
        <taxon>Fungi</taxon>
        <taxon>Dikarya</taxon>
        <taxon>Basidiomycota</taxon>
        <taxon>Pucciniomycotina</taxon>
        <taxon>Pucciniomycetes</taxon>
        <taxon>Pucciniales</taxon>
        <taxon>Pucciniaceae</taxon>
        <taxon>Puccinia</taxon>
    </lineage>
</organism>
<dbReference type="InterPro" id="IPR011989">
    <property type="entry name" value="ARM-like"/>
</dbReference>
<feature type="region of interest" description="Disordered" evidence="2">
    <location>
        <begin position="1"/>
        <end position="35"/>
    </location>
</feature>
<name>A0ABY7D7W9_9BASI</name>
<sequence>MARVSASGFRGIGPSGGGGGAEAGDHHQASHSGSASLTTDLRHIDLLHIRHRPSSTHLSSSPFRLAFLSLVARRSAPLMETDFQPSVQQLEAILQDPKDSYTFVSTHGKNPQILPYLVQILTEPTYETNSPLRTQAAILIRNALDSWYRKLSPIQIENSAKVQLGTTLIENVLAKGERDSVVRKQVTLCVGKIGKSNLDANLSNLFEDLTLHIRNVLGSTDWSRDPSNFYILNGCLGGFYQIIQNLISNRSTRGQLLLREVASTHFSHIHHVYSTAFSMWITVLSQQTTLNLSSVFHSQPVIELSRICLKILCQMSTYAWKEPHKQELPTNFLHQSVGQWVQILNIRQNLTGMISSHKSILNNPSSLQQIKSFFDLLHKHLFKFGKLLIQILDQDPNYLHASEFSNQLKQTVWQMVEQGSALLPQNSDSQPASLAPYPERIIIQSLRIMSLWMTNRQQSSSNLTSSQSTELAVTILQRLLKLQPHSLQFWNEDSEAYDNEEDCSLENRSFDVRSCSANVLTGLLCCYPQDISTVILQLYSNLHSQDPNELTTLVQYESIFFGIGLAAHHFALASSGFNLDDWITHKFMPVLCQTEIRGAILRRRIAWVLGQFAKQDLDRKLQSSIYAALSCLLENPNNDIAVKLATCRALKATANWEAVESEPDTIIPHVEIFIKQISGLLSCVENLESQKVLTETLRLVIEKARLNITPYSLELANILARLWQEVSESPSKNNIGNHLHNAIMVTMSALVEAIGPASEEYHPTIIVFVEHSINPNNPSSIYLKEDGLILWLAMARQTETLTPSLTKLLFALASLTQDASDTLGILLKILQSYLLLDCQLVLSTIGSLLSQTFCQLMSMPMGLAPTKTILQSVECLVKCATPSVWQGWFEESDCFLQLMQRSTSTDDQVLLVVKHLLTVCRIIVTDVQSFFNSIGFLNSKGISPTDVLSSFCLTCLDKIDNVGTAQERKLIAAALACLVTLPNPIVISNLGAFVSIWSSVLAEGDEILNPKTNTYSYAHETEEVDEYQFIEAGAEGKRLEQLLSRDPVRTNTLDRIISEKIALGGQPILTALNTLDNLLINELQQRLTGSLKG</sequence>
<proteinExistence type="inferred from homology"/>
<keyword evidence="5" id="KW-1185">Reference proteome</keyword>
<dbReference type="InterPro" id="IPR058669">
    <property type="entry name" value="TPR_IPO7/11-like"/>
</dbReference>
<gene>
    <name evidence="4" type="ORF">PtA15_16A349</name>
</gene>
<dbReference type="PANTHER" id="PTHR32226">
    <property type="entry name" value="TELO2-INTERACTING PROTEIN 2"/>
    <property type="match status" value="1"/>
</dbReference>
<evidence type="ECO:0000259" key="3">
    <source>
        <dbReference type="Pfam" id="PF25758"/>
    </source>
</evidence>
<evidence type="ECO:0000313" key="5">
    <source>
        <dbReference type="Proteomes" id="UP001164743"/>
    </source>
</evidence>
<protein>
    <recommendedName>
        <fullName evidence="3">Importin-7/11-like TPR repeats domain-containing protein</fullName>
    </recommendedName>
</protein>
<dbReference type="Pfam" id="PF25758">
    <property type="entry name" value="TPR_IPO11"/>
    <property type="match status" value="1"/>
</dbReference>
<feature type="compositionally biased region" description="Gly residues" evidence="2">
    <location>
        <begin position="10"/>
        <end position="22"/>
    </location>
</feature>
<evidence type="ECO:0000256" key="2">
    <source>
        <dbReference type="SAM" id="MobiDB-lite"/>
    </source>
</evidence>
<dbReference type="EMBL" id="CP110436">
    <property type="protein sequence ID" value="WAQ92441.1"/>
    <property type="molecule type" value="Genomic_DNA"/>
</dbReference>
<dbReference type="InterPro" id="IPR016024">
    <property type="entry name" value="ARM-type_fold"/>
</dbReference>
<comment type="similarity">
    <text evidence="1">Belongs to the TTI2 family.</text>
</comment>
<dbReference type="InterPro" id="IPR018870">
    <property type="entry name" value="Tti2"/>
</dbReference>
<accession>A0ABY7D7W9</accession>
<evidence type="ECO:0000313" key="4">
    <source>
        <dbReference type="EMBL" id="WAQ92441.1"/>
    </source>
</evidence>
<dbReference type="GeneID" id="77804924"/>